<reference evidence="2 3" key="1">
    <citation type="submission" date="2018-07" db="EMBL/GenBank/DDBJ databases">
        <title>Desertimonas flava gen. nov. sp. nov.</title>
        <authorList>
            <person name="Liu S."/>
        </authorList>
    </citation>
    <scope>NUCLEOTIDE SEQUENCE [LARGE SCALE GENOMIC DNA]</scope>
    <source>
        <strain evidence="2 3">16Sb5-5</strain>
    </source>
</reference>
<dbReference type="InterPro" id="IPR005502">
    <property type="entry name" value="Ribosyl_crysJ1"/>
</dbReference>
<dbReference type="AlphaFoldDB" id="A0A367YUH9"/>
<evidence type="ECO:0000256" key="1">
    <source>
        <dbReference type="PIRSR" id="PIRSR605502-1"/>
    </source>
</evidence>
<dbReference type="InterPro" id="IPR050792">
    <property type="entry name" value="ADP-ribosylglycohydrolase"/>
</dbReference>
<proteinExistence type="predicted"/>
<feature type="binding site" evidence="1">
    <location>
        <position position="88"/>
    </location>
    <ligand>
        <name>Mg(2+)</name>
        <dbReference type="ChEBI" id="CHEBI:18420"/>
        <label>1</label>
    </ligand>
</feature>
<organism evidence="2 3">
    <name type="scientific">Desertihabitans brevis</name>
    <dbReference type="NCBI Taxonomy" id="2268447"/>
    <lineage>
        <taxon>Bacteria</taxon>
        <taxon>Bacillati</taxon>
        <taxon>Actinomycetota</taxon>
        <taxon>Actinomycetes</taxon>
        <taxon>Propionibacteriales</taxon>
        <taxon>Propionibacteriaceae</taxon>
        <taxon>Desertihabitans</taxon>
    </lineage>
</organism>
<dbReference type="Proteomes" id="UP000252770">
    <property type="component" value="Unassembled WGS sequence"/>
</dbReference>
<gene>
    <name evidence="2" type="ORF">DT076_15240</name>
</gene>
<comment type="cofactor">
    <cofactor evidence="1">
        <name>Mg(2+)</name>
        <dbReference type="ChEBI" id="CHEBI:18420"/>
    </cofactor>
    <text evidence="1">Binds 2 magnesium ions per subunit.</text>
</comment>
<dbReference type="InterPro" id="IPR036705">
    <property type="entry name" value="Ribosyl_crysJ1_sf"/>
</dbReference>
<evidence type="ECO:0000313" key="3">
    <source>
        <dbReference type="Proteomes" id="UP000252770"/>
    </source>
</evidence>
<dbReference type="GO" id="GO:0046872">
    <property type="term" value="F:metal ion binding"/>
    <property type="evidence" value="ECO:0007669"/>
    <property type="project" value="UniProtKB-KW"/>
</dbReference>
<name>A0A367YUH9_9ACTN</name>
<dbReference type="SUPFAM" id="SSF101478">
    <property type="entry name" value="ADP-ribosylglycohydrolase"/>
    <property type="match status" value="1"/>
</dbReference>
<feature type="binding site" evidence="1">
    <location>
        <position position="296"/>
    </location>
    <ligand>
        <name>Mg(2+)</name>
        <dbReference type="ChEBI" id="CHEBI:18420"/>
        <label>1</label>
    </ligand>
</feature>
<feature type="binding site" evidence="1">
    <location>
        <position position="298"/>
    </location>
    <ligand>
        <name>Mg(2+)</name>
        <dbReference type="ChEBI" id="CHEBI:18420"/>
        <label>1</label>
    </ligand>
</feature>
<dbReference type="Gene3D" id="1.10.4080.10">
    <property type="entry name" value="ADP-ribosylation/Crystallin J1"/>
    <property type="match status" value="1"/>
</dbReference>
<keyword evidence="1" id="KW-0460">Magnesium</keyword>
<feature type="binding site" evidence="1">
    <location>
        <position position="87"/>
    </location>
    <ligand>
        <name>Mg(2+)</name>
        <dbReference type="ChEBI" id="CHEBI:18420"/>
        <label>1</label>
    </ligand>
</feature>
<keyword evidence="1" id="KW-0479">Metal-binding</keyword>
<comment type="caution">
    <text evidence="2">The sequence shown here is derived from an EMBL/GenBank/DDBJ whole genome shotgun (WGS) entry which is preliminary data.</text>
</comment>
<dbReference type="PANTHER" id="PTHR16222">
    <property type="entry name" value="ADP-RIBOSYLGLYCOHYDROLASE"/>
    <property type="match status" value="1"/>
</dbReference>
<keyword evidence="3" id="KW-1185">Reference proteome</keyword>
<dbReference type="EMBL" id="QOUI01000010">
    <property type="protein sequence ID" value="RCK68682.1"/>
    <property type="molecule type" value="Genomic_DNA"/>
</dbReference>
<protein>
    <submittedName>
        <fullName evidence="2">ADP-ribosylglycohydrolase family protein</fullName>
    </submittedName>
</protein>
<dbReference type="PANTHER" id="PTHR16222:SF12">
    <property type="entry name" value="ADP-RIBOSYLGLYCOHYDROLASE-RELATED"/>
    <property type="match status" value="1"/>
</dbReference>
<evidence type="ECO:0000313" key="2">
    <source>
        <dbReference type="EMBL" id="RCK68682.1"/>
    </source>
</evidence>
<dbReference type="Pfam" id="PF03747">
    <property type="entry name" value="ADP_ribosyl_GH"/>
    <property type="match status" value="1"/>
</dbReference>
<sequence length="357" mass="38411">MPPAPVDGDALPERIRGTWLGRAAGCLLGKPVEGWSWPQIERYLARAGIETVEDYLPRLDPDAEQPPFNAGGAVGTFRGEIDGMARDDDIDYTILALTLAEQHGASFTTEDVASAWLRSLPYHQVFTAERAAMRNLVDGVPASRAARVRNPYREWIGALIRADFWGYVKPGDPSAAAALAERDARLSHTANGIHGARWAAALVASALVARDLREVVDRARAVVPERSRLAGALDAVVGWHEAGWTFPQARDAVVEEYGHYSDVHTINNAAMILVAILWGAGDLTSSIGLVVRCGWDTDSNGATVGSVLGAFVGRDEIPRVWADPLRGDVRSAVFGETGNSLDSLAERTLALLPEFAA</sequence>
<accession>A0A367YUH9</accession>
<keyword evidence="2" id="KW-0378">Hydrolase</keyword>
<feature type="binding site" evidence="1">
    <location>
        <position position="299"/>
    </location>
    <ligand>
        <name>Mg(2+)</name>
        <dbReference type="ChEBI" id="CHEBI:18420"/>
        <label>1</label>
    </ligand>
</feature>
<dbReference type="GO" id="GO:0016787">
    <property type="term" value="F:hydrolase activity"/>
    <property type="evidence" value="ECO:0007669"/>
    <property type="project" value="UniProtKB-KW"/>
</dbReference>